<proteinExistence type="predicted"/>
<evidence type="ECO:0000313" key="5">
    <source>
        <dbReference type="Proteomes" id="UP000315750"/>
    </source>
</evidence>
<dbReference type="Gene3D" id="3.40.50.1110">
    <property type="entry name" value="SGNH hydrolase"/>
    <property type="match status" value="1"/>
</dbReference>
<dbReference type="InterPro" id="IPR036514">
    <property type="entry name" value="SGNH_hydro_sf"/>
</dbReference>
<reference evidence="4 5" key="1">
    <citation type="submission" date="2019-02" db="EMBL/GenBank/DDBJ databases">
        <title>Deep-cultivation of Planctomycetes and their phenomic and genomic characterization uncovers novel biology.</title>
        <authorList>
            <person name="Wiegand S."/>
            <person name="Jogler M."/>
            <person name="Boedeker C."/>
            <person name="Pinto D."/>
            <person name="Vollmers J."/>
            <person name="Rivas-Marin E."/>
            <person name="Kohn T."/>
            <person name="Peeters S.H."/>
            <person name="Heuer A."/>
            <person name="Rast P."/>
            <person name="Oberbeckmann S."/>
            <person name="Bunk B."/>
            <person name="Jeske O."/>
            <person name="Meyerdierks A."/>
            <person name="Storesund J.E."/>
            <person name="Kallscheuer N."/>
            <person name="Luecker S."/>
            <person name="Lage O.M."/>
            <person name="Pohl T."/>
            <person name="Merkel B.J."/>
            <person name="Hornburger P."/>
            <person name="Mueller R.-W."/>
            <person name="Bruemmer F."/>
            <person name="Labrenz M."/>
            <person name="Spormann A.M."/>
            <person name="Op den Camp H."/>
            <person name="Overmann J."/>
            <person name="Amann R."/>
            <person name="Jetten M.S.M."/>
            <person name="Mascher T."/>
            <person name="Medema M.H."/>
            <person name="Devos D.P."/>
            <person name="Kaster A.-K."/>
            <person name="Ovreas L."/>
            <person name="Rohde M."/>
            <person name="Galperin M.Y."/>
            <person name="Jogler C."/>
        </authorList>
    </citation>
    <scope>NUCLEOTIDE SEQUENCE [LARGE SCALE GENOMIC DNA]</scope>
    <source>
        <strain evidence="4 5">Pan181</strain>
    </source>
</reference>
<dbReference type="KEGG" id="amuc:Pan181_29040"/>
<evidence type="ECO:0000256" key="2">
    <source>
        <dbReference type="SAM" id="Phobius"/>
    </source>
</evidence>
<keyword evidence="1" id="KW-0378">Hydrolase</keyword>
<keyword evidence="2" id="KW-0812">Transmembrane</keyword>
<keyword evidence="2" id="KW-0472">Membrane</keyword>
<dbReference type="RefSeq" id="WP_197528346.1">
    <property type="nucleotide sequence ID" value="NZ_CP036278.1"/>
</dbReference>
<dbReference type="PANTHER" id="PTHR31988:SF19">
    <property type="entry name" value="9-O-ACETYL-N-ACETYLNEURAMINIC ACID DEACETYLASE-RELATED"/>
    <property type="match status" value="1"/>
</dbReference>
<dbReference type="InterPro" id="IPR005181">
    <property type="entry name" value="SASA"/>
</dbReference>
<evidence type="ECO:0000256" key="1">
    <source>
        <dbReference type="ARBA" id="ARBA00022801"/>
    </source>
</evidence>
<dbReference type="PANTHER" id="PTHR31988">
    <property type="entry name" value="ESTERASE, PUTATIVE (DUF303)-RELATED"/>
    <property type="match status" value="1"/>
</dbReference>
<dbReference type="SUPFAM" id="SSF52266">
    <property type="entry name" value="SGNH hydrolase"/>
    <property type="match status" value="1"/>
</dbReference>
<sequence>MGIETEQNTQQYMTIPSWKRAIAIATMVMAISVAAIDLSVAERIHVFLVGGQSNADGRAPISGLPAELQGQQLDVPFYWGEAAANGVTNTDDIELNYAFLRPGSSRTGGFGPEVTFGRAMADYYAARGEKVALIKHAQGGTTLSSDWLAGGNGTTTDDGGVYQVFQYVVATGFAEIQNGLPGQDTGPAPRLVAPSLLAAESAEEQIEISLDGMIWMQGESDAVADASLAYEDNLRDFISDVRTTYGADLPIVIGQLSSNQTSLNSTYREQIRAAQAAVAFSEPKTALVYTDDFALQGDFLHFSATGQHDLGYAFATAMQPLVVPEPSGVALAIPTMVLARWMRGQGRNHTTAACGRTRTEELP</sequence>
<name>A0A518APQ0_9BACT</name>
<feature type="domain" description="Sialate O-acetylesterase" evidence="3">
    <location>
        <begin position="202"/>
        <end position="318"/>
    </location>
</feature>
<dbReference type="Proteomes" id="UP000315750">
    <property type="component" value="Chromosome"/>
</dbReference>
<keyword evidence="5" id="KW-1185">Reference proteome</keyword>
<protein>
    <recommendedName>
        <fullName evidence="3">Sialate O-acetylesterase domain-containing protein</fullName>
    </recommendedName>
</protein>
<gene>
    <name evidence="4" type="ORF">Pan181_29040</name>
</gene>
<dbReference type="InterPro" id="IPR052940">
    <property type="entry name" value="Carb_Esterase_6"/>
</dbReference>
<accession>A0A518APQ0</accession>
<keyword evidence="2" id="KW-1133">Transmembrane helix</keyword>
<feature type="transmembrane region" description="Helical" evidence="2">
    <location>
        <begin position="21"/>
        <end position="41"/>
    </location>
</feature>
<evidence type="ECO:0000259" key="3">
    <source>
        <dbReference type="Pfam" id="PF03629"/>
    </source>
</evidence>
<feature type="domain" description="Sialate O-acetylesterase" evidence="3">
    <location>
        <begin position="45"/>
        <end position="151"/>
    </location>
</feature>
<dbReference type="EMBL" id="CP036278">
    <property type="protein sequence ID" value="QDU56694.1"/>
    <property type="molecule type" value="Genomic_DNA"/>
</dbReference>
<dbReference type="Pfam" id="PF03629">
    <property type="entry name" value="SASA"/>
    <property type="match status" value="2"/>
</dbReference>
<evidence type="ECO:0000313" key="4">
    <source>
        <dbReference type="EMBL" id="QDU56694.1"/>
    </source>
</evidence>
<organism evidence="4 5">
    <name type="scientific">Aeoliella mucimassa</name>
    <dbReference type="NCBI Taxonomy" id="2527972"/>
    <lineage>
        <taxon>Bacteria</taxon>
        <taxon>Pseudomonadati</taxon>
        <taxon>Planctomycetota</taxon>
        <taxon>Planctomycetia</taxon>
        <taxon>Pirellulales</taxon>
        <taxon>Lacipirellulaceae</taxon>
        <taxon>Aeoliella</taxon>
    </lineage>
</organism>
<dbReference type="GO" id="GO:0016788">
    <property type="term" value="F:hydrolase activity, acting on ester bonds"/>
    <property type="evidence" value="ECO:0007669"/>
    <property type="project" value="UniProtKB-ARBA"/>
</dbReference>
<dbReference type="AlphaFoldDB" id="A0A518APQ0"/>